<dbReference type="CDD" id="cd01347">
    <property type="entry name" value="ligand_gated_channel"/>
    <property type="match status" value="1"/>
</dbReference>
<keyword evidence="16" id="KW-1185">Reference proteome</keyword>
<dbReference type="Pfam" id="PF00593">
    <property type="entry name" value="TonB_dep_Rec_b-barrel"/>
    <property type="match status" value="1"/>
</dbReference>
<dbReference type="InterPro" id="IPR000531">
    <property type="entry name" value="Beta-barrel_TonB"/>
</dbReference>
<sequence>MPLSLSLLLLPTHLMANNLKTEIDEHIVVTGTKTPKLLSNSPVSVEVISGDTIALISQGTLAQTLEFIPGVVITRSAKDGYNIQMQGFDSKHVLVLIDGQPLISPANGAVDLDQVSVNNIEQIEVIKGASSVLYGSSAMGGVINIITKREQDEQLSLTYQISSYLDNALKKRDGDQLSHLFKINASSTLFNWHHQVNLQVIQDAGFDYNANTVSHNAAALDKTFFNLQSYKAFEFTEARFKYQYFEESKKRASSSIPGQMGKLYYRSDVDQHQVDINLNNSDANWKVNTRYIKHQETSGQSNSLRESDIELAEIDGIKVWQHGSTNPKSAGQSGGEVVTGFVVHYDSLNQLKPATQSVEIDGKNRHSVELYSQYNFIKSSYQWLAGFRAQQDSDFGFHSALRTSGMLQLGNKSSQWQLRAGYGQGYRVPDLKERYYVFDHSNLGYMVLGNDKLNPEQSDSVNIGLSHQTTVFNGAANYSAELNTHYTETDNLITTVIDRAQSELTGLNISVYTNIASSKIYGFDLSNEIKFNHWYSQVNYSYIDSEDSQGKRLSTRPRHQIKFNLGVELPSYDIEALLYLVYQADEALPSGFVGYAKKDYTTVNFNLKQQLTNQINWYLALDNIFNEHQSPDAVQTGLFDPRPVSSQELRIGLHYQF</sequence>
<dbReference type="Gene3D" id="2.40.170.20">
    <property type="entry name" value="TonB-dependent receptor, beta-barrel domain"/>
    <property type="match status" value="1"/>
</dbReference>
<evidence type="ECO:0000256" key="5">
    <source>
        <dbReference type="ARBA" id="ARBA00022692"/>
    </source>
</evidence>
<feature type="domain" description="TonB-dependent receptor plug" evidence="14">
    <location>
        <begin position="39"/>
        <end position="142"/>
    </location>
</feature>
<comment type="caution">
    <text evidence="15">The sequence shown here is derived from an EMBL/GenBank/DDBJ whole genome shotgun (WGS) entry which is preliminary data.</text>
</comment>
<evidence type="ECO:0000256" key="1">
    <source>
        <dbReference type="ARBA" id="ARBA00004571"/>
    </source>
</evidence>
<evidence type="ECO:0000259" key="14">
    <source>
        <dbReference type="Pfam" id="PF07715"/>
    </source>
</evidence>
<dbReference type="PANTHER" id="PTHR30069:SF29">
    <property type="entry name" value="HEMOGLOBIN AND HEMOGLOBIN-HAPTOGLOBIN-BINDING PROTEIN 1-RELATED"/>
    <property type="match status" value="1"/>
</dbReference>
<keyword evidence="9 15" id="KW-0675">Receptor</keyword>
<dbReference type="Proteomes" id="UP000623842">
    <property type="component" value="Unassembled WGS sequence"/>
</dbReference>
<evidence type="ECO:0000256" key="4">
    <source>
        <dbReference type="ARBA" id="ARBA00022452"/>
    </source>
</evidence>
<evidence type="ECO:0000256" key="10">
    <source>
        <dbReference type="ARBA" id="ARBA00023237"/>
    </source>
</evidence>
<evidence type="ECO:0000313" key="16">
    <source>
        <dbReference type="Proteomes" id="UP000623842"/>
    </source>
</evidence>
<evidence type="ECO:0000259" key="13">
    <source>
        <dbReference type="Pfam" id="PF00593"/>
    </source>
</evidence>
<keyword evidence="10 11" id="KW-0998">Cell outer membrane</keyword>
<comment type="similarity">
    <text evidence="2">Belongs to the TonB-dependent receptor family. Hemoglobin/haptoglobin binding protein subfamily.</text>
</comment>
<feature type="domain" description="TonB-dependent receptor-like beta-barrel" evidence="13">
    <location>
        <begin position="241"/>
        <end position="624"/>
    </location>
</feature>
<evidence type="ECO:0000313" key="15">
    <source>
        <dbReference type="EMBL" id="GHF96392.1"/>
    </source>
</evidence>
<keyword evidence="7 12" id="KW-0798">TonB box</keyword>
<evidence type="ECO:0000256" key="11">
    <source>
        <dbReference type="PROSITE-ProRule" id="PRU01360"/>
    </source>
</evidence>
<dbReference type="InterPro" id="IPR037066">
    <property type="entry name" value="Plug_dom_sf"/>
</dbReference>
<dbReference type="GO" id="GO:0015344">
    <property type="term" value="F:siderophore uptake transmembrane transporter activity"/>
    <property type="evidence" value="ECO:0007669"/>
    <property type="project" value="TreeGrafter"/>
</dbReference>
<dbReference type="Pfam" id="PF07715">
    <property type="entry name" value="Plug"/>
    <property type="match status" value="1"/>
</dbReference>
<proteinExistence type="inferred from homology"/>
<keyword evidence="6" id="KW-0732">Signal</keyword>
<dbReference type="InterPro" id="IPR036942">
    <property type="entry name" value="Beta-barrel_TonB_sf"/>
</dbReference>
<name>A0A919EMR8_9GAMM</name>
<comment type="subcellular location">
    <subcellularLocation>
        <location evidence="1 11">Cell outer membrane</location>
        <topology evidence="1 11">Multi-pass membrane protein</topology>
    </subcellularLocation>
</comment>
<dbReference type="SUPFAM" id="SSF56935">
    <property type="entry name" value="Porins"/>
    <property type="match status" value="1"/>
</dbReference>
<evidence type="ECO:0000256" key="9">
    <source>
        <dbReference type="ARBA" id="ARBA00023170"/>
    </source>
</evidence>
<dbReference type="Gene3D" id="2.170.130.10">
    <property type="entry name" value="TonB-dependent receptor, plug domain"/>
    <property type="match status" value="1"/>
</dbReference>
<dbReference type="GO" id="GO:0009279">
    <property type="term" value="C:cell outer membrane"/>
    <property type="evidence" value="ECO:0007669"/>
    <property type="project" value="UniProtKB-SubCell"/>
</dbReference>
<keyword evidence="8 11" id="KW-0472">Membrane</keyword>
<keyword evidence="3 11" id="KW-0813">Transport</keyword>
<protein>
    <submittedName>
        <fullName evidence="15">TonB-dependent receptor</fullName>
    </submittedName>
</protein>
<evidence type="ECO:0000256" key="8">
    <source>
        <dbReference type="ARBA" id="ARBA00023136"/>
    </source>
</evidence>
<keyword evidence="4 11" id="KW-1134">Transmembrane beta strand</keyword>
<keyword evidence="5 11" id="KW-0812">Transmembrane</keyword>
<dbReference type="EMBL" id="BNCK01000005">
    <property type="protein sequence ID" value="GHF96392.1"/>
    <property type="molecule type" value="Genomic_DNA"/>
</dbReference>
<organism evidence="15 16">
    <name type="scientific">Thalassotalea marina</name>
    <dbReference type="NCBI Taxonomy" id="1673741"/>
    <lineage>
        <taxon>Bacteria</taxon>
        <taxon>Pseudomonadati</taxon>
        <taxon>Pseudomonadota</taxon>
        <taxon>Gammaproteobacteria</taxon>
        <taxon>Alteromonadales</taxon>
        <taxon>Colwelliaceae</taxon>
        <taxon>Thalassotalea</taxon>
    </lineage>
</organism>
<evidence type="ECO:0000256" key="12">
    <source>
        <dbReference type="RuleBase" id="RU003357"/>
    </source>
</evidence>
<dbReference type="PANTHER" id="PTHR30069">
    <property type="entry name" value="TONB-DEPENDENT OUTER MEMBRANE RECEPTOR"/>
    <property type="match status" value="1"/>
</dbReference>
<reference evidence="15" key="2">
    <citation type="submission" date="2020-09" db="EMBL/GenBank/DDBJ databases">
        <authorList>
            <person name="Sun Q."/>
            <person name="Kim S."/>
        </authorList>
    </citation>
    <scope>NUCLEOTIDE SEQUENCE</scope>
    <source>
        <strain evidence="15">KCTC 42731</strain>
    </source>
</reference>
<dbReference type="InterPro" id="IPR039426">
    <property type="entry name" value="TonB-dep_rcpt-like"/>
</dbReference>
<dbReference type="AlphaFoldDB" id="A0A919EMR8"/>
<dbReference type="InterPro" id="IPR012910">
    <property type="entry name" value="Plug_dom"/>
</dbReference>
<evidence type="ECO:0000256" key="7">
    <source>
        <dbReference type="ARBA" id="ARBA00023077"/>
    </source>
</evidence>
<evidence type="ECO:0000256" key="3">
    <source>
        <dbReference type="ARBA" id="ARBA00022448"/>
    </source>
</evidence>
<gene>
    <name evidence="15" type="ORF">GCM10017161_25940</name>
</gene>
<accession>A0A919EMR8</accession>
<reference evidence="15" key="1">
    <citation type="journal article" date="2014" name="Int. J. Syst. Evol. Microbiol.">
        <title>Complete genome sequence of Corynebacterium casei LMG S-19264T (=DSM 44701T), isolated from a smear-ripened cheese.</title>
        <authorList>
            <consortium name="US DOE Joint Genome Institute (JGI-PGF)"/>
            <person name="Walter F."/>
            <person name="Albersmeier A."/>
            <person name="Kalinowski J."/>
            <person name="Ruckert C."/>
        </authorList>
    </citation>
    <scope>NUCLEOTIDE SEQUENCE</scope>
    <source>
        <strain evidence="15">KCTC 42731</strain>
    </source>
</reference>
<evidence type="ECO:0000256" key="2">
    <source>
        <dbReference type="ARBA" id="ARBA00008143"/>
    </source>
</evidence>
<dbReference type="GO" id="GO:0044718">
    <property type="term" value="P:siderophore transmembrane transport"/>
    <property type="evidence" value="ECO:0007669"/>
    <property type="project" value="TreeGrafter"/>
</dbReference>
<dbReference type="PROSITE" id="PS52016">
    <property type="entry name" value="TONB_DEPENDENT_REC_3"/>
    <property type="match status" value="1"/>
</dbReference>
<evidence type="ECO:0000256" key="6">
    <source>
        <dbReference type="ARBA" id="ARBA00022729"/>
    </source>
</evidence>